<evidence type="ECO:0000313" key="11">
    <source>
        <dbReference type="EMBL" id="PHT64558.1"/>
    </source>
</evidence>
<dbReference type="InterPro" id="IPR003008">
    <property type="entry name" value="Tubulin_FtsZ_GTPase"/>
</dbReference>
<dbReference type="Gene3D" id="3.30.1330.20">
    <property type="entry name" value="Tubulin/FtsZ, C-terminal domain"/>
    <property type="match status" value="1"/>
</dbReference>
<dbReference type="InterPro" id="IPR000217">
    <property type="entry name" value="Tubulin"/>
</dbReference>
<comment type="similarity">
    <text evidence="1 9">Belongs to the tubulin family.</text>
</comment>
<dbReference type="InterPro" id="IPR037103">
    <property type="entry name" value="Tubulin/FtsZ-like_C"/>
</dbReference>
<evidence type="ECO:0000256" key="5">
    <source>
        <dbReference type="ARBA" id="ARBA00022842"/>
    </source>
</evidence>
<evidence type="ECO:0000256" key="7">
    <source>
        <dbReference type="ARBA" id="ARBA00034296"/>
    </source>
</evidence>
<feature type="domain" description="Tubulin/FtsZ GTPase" evidence="10">
    <location>
        <begin position="18"/>
        <end position="184"/>
    </location>
</feature>
<proteinExistence type="inferred from homology"/>
<dbReference type="SMART" id="SM00864">
    <property type="entry name" value="Tubulin"/>
    <property type="match status" value="1"/>
</dbReference>
<keyword evidence="12" id="KW-1185">Reference proteome</keyword>
<evidence type="ECO:0000256" key="1">
    <source>
        <dbReference type="ARBA" id="ARBA00009636"/>
    </source>
</evidence>
<evidence type="ECO:0000256" key="4">
    <source>
        <dbReference type="ARBA" id="ARBA00022801"/>
    </source>
</evidence>
<keyword evidence="6 9" id="KW-0342">GTP-binding</keyword>
<dbReference type="Gramene" id="PHT64558">
    <property type="protein sequence ID" value="PHT64558"/>
    <property type="gene ID" value="T459_28983"/>
</dbReference>
<dbReference type="STRING" id="4072.A0A2G2Y4A2"/>
<dbReference type="InterPro" id="IPR036525">
    <property type="entry name" value="Tubulin/FtsZ_GTPase_sf"/>
</dbReference>
<evidence type="ECO:0000256" key="6">
    <source>
        <dbReference type="ARBA" id="ARBA00023134"/>
    </source>
</evidence>
<comment type="caution">
    <text evidence="11">The sequence shown here is derived from an EMBL/GenBank/DDBJ whole genome shotgun (WGS) entry which is preliminary data.</text>
</comment>
<dbReference type="GO" id="GO:0005200">
    <property type="term" value="F:structural constituent of cytoskeleton"/>
    <property type="evidence" value="ECO:0000318"/>
    <property type="project" value="GO_Central"/>
</dbReference>
<dbReference type="AlphaFoldDB" id="A0A2G2Y4A2"/>
<dbReference type="Pfam" id="PF00091">
    <property type="entry name" value="Tubulin"/>
    <property type="match status" value="1"/>
</dbReference>
<dbReference type="GO" id="GO:0005525">
    <property type="term" value="F:GTP binding"/>
    <property type="evidence" value="ECO:0000318"/>
    <property type="project" value="GO_Central"/>
</dbReference>
<dbReference type="InterPro" id="IPR008280">
    <property type="entry name" value="Tub_FtsZ_C"/>
</dbReference>
<reference evidence="11 12" key="1">
    <citation type="journal article" date="2014" name="Nat. Genet.">
        <title>Genome sequence of the hot pepper provides insights into the evolution of pungency in Capsicum species.</title>
        <authorList>
            <person name="Kim S."/>
            <person name="Park M."/>
            <person name="Yeom S.I."/>
            <person name="Kim Y.M."/>
            <person name="Lee J.M."/>
            <person name="Lee H.A."/>
            <person name="Seo E."/>
            <person name="Choi J."/>
            <person name="Cheong K."/>
            <person name="Kim K.T."/>
            <person name="Jung K."/>
            <person name="Lee G.W."/>
            <person name="Oh S.K."/>
            <person name="Bae C."/>
            <person name="Kim S.B."/>
            <person name="Lee H.Y."/>
            <person name="Kim S.Y."/>
            <person name="Kim M.S."/>
            <person name="Kang B.C."/>
            <person name="Jo Y.D."/>
            <person name="Yang H.B."/>
            <person name="Jeong H.J."/>
            <person name="Kang W.H."/>
            <person name="Kwon J.K."/>
            <person name="Shin C."/>
            <person name="Lim J.Y."/>
            <person name="Park J.H."/>
            <person name="Huh J.H."/>
            <person name="Kim J.S."/>
            <person name="Kim B.D."/>
            <person name="Cohen O."/>
            <person name="Paran I."/>
            <person name="Suh M.C."/>
            <person name="Lee S.B."/>
            <person name="Kim Y.K."/>
            <person name="Shin Y."/>
            <person name="Noh S.J."/>
            <person name="Park J."/>
            <person name="Seo Y.S."/>
            <person name="Kwon S.Y."/>
            <person name="Kim H.A."/>
            <person name="Park J.M."/>
            <person name="Kim H.J."/>
            <person name="Choi S.B."/>
            <person name="Bosland P.W."/>
            <person name="Reeves G."/>
            <person name="Jo S.H."/>
            <person name="Lee B.W."/>
            <person name="Cho H.T."/>
            <person name="Choi H.S."/>
            <person name="Lee M.S."/>
            <person name="Yu Y."/>
            <person name="Do Choi Y."/>
            <person name="Park B.S."/>
            <person name="van Deynze A."/>
            <person name="Ashrafi H."/>
            <person name="Hill T."/>
            <person name="Kim W.T."/>
            <person name="Pai H.S."/>
            <person name="Ahn H.K."/>
            <person name="Yeam I."/>
            <person name="Giovannoni J.J."/>
            <person name="Rose J.K."/>
            <person name="Sorensen I."/>
            <person name="Lee S.J."/>
            <person name="Kim R.W."/>
            <person name="Choi I.Y."/>
            <person name="Choi B.S."/>
            <person name="Lim J.S."/>
            <person name="Lee Y.H."/>
            <person name="Choi D."/>
        </authorList>
    </citation>
    <scope>NUCLEOTIDE SEQUENCE [LARGE SCALE GENOMIC DNA]</scope>
    <source>
        <strain evidence="12">cv. CM334</strain>
    </source>
</reference>
<evidence type="ECO:0000256" key="8">
    <source>
        <dbReference type="ARBA" id="ARBA00049117"/>
    </source>
</evidence>
<dbReference type="Proteomes" id="UP000222542">
    <property type="component" value="Unassembled WGS sequence"/>
</dbReference>
<organism evidence="11 12">
    <name type="scientific">Capsicum annuum</name>
    <name type="common">Capsicum pepper</name>
    <dbReference type="NCBI Taxonomy" id="4072"/>
    <lineage>
        <taxon>Eukaryota</taxon>
        <taxon>Viridiplantae</taxon>
        <taxon>Streptophyta</taxon>
        <taxon>Embryophyta</taxon>
        <taxon>Tracheophyta</taxon>
        <taxon>Spermatophyta</taxon>
        <taxon>Magnoliopsida</taxon>
        <taxon>eudicotyledons</taxon>
        <taxon>Gunneridae</taxon>
        <taxon>Pentapetalae</taxon>
        <taxon>asterids</taxon>
        <taxon>lamiids</taxon>
        <taxon>Solanales</taxon>
        <taxon>Solanaceae</taxon>
        <taxon>Solanoideae</taxon>
        <taxon>Capsiceae</taxon>
        <taxon>Capsicum</taxon>
    </lineage>
</organism>
<comment type="catalytic activity">
    <reaction evidence="8">
        <text>GTP + H2O = GDP + phosphate + H(+)</text>
        <dbReference type="Rhea" id="RHEA:19669"/>
        <dbReference type="ChEBI" id="CHEBI:15377"/>
        <dbReference type="ChEBI" id="CHEBI:15378"/>
        <dbReference type="ChEBI" id="CHEBI:37565"/>
        <dbReference type="ChEBI" id="CHEBI:43474"/>
        <dbReference type="ChEBI" id="CHEBI:58189"/>
    </reaction>
    <physiologicalReaction direction="left-to-right" evidence="8">
        <dbReference type="Rhea" id="RHEA:19670"/>
    </physiologicalReaction>
</comment>
<name>A0A2G2Y4A2_CAPAN</name>
<accession>A0A2G2Y4A2</accession>
<dbReference type="GO" id="GO:0005874">
    <property type="term" value="C:microtubule"/>
    <property type="evidence" value="ECO:0000318"/>
    <property type="project" value="GO_Central"/>
</dbReference>
<dbReference type="InterPro" id="IPR017975">
    <property type="entry name" value="Tubulin_CS"/>
</dbReference>
<keyword evidence="4" id="KW-0378">Hydrolase</keyword>
<evidence type="ECO:0000256" key="3">
    <source>
        <dbReference type="ARBA" id="ARBA00022741"/>
    </source>
</evidence>
<evidence type="ECO:0000259" key="10">
    <source>
        <dbReference type="SMART" id="SM00864"/>
    </source>
</evidence>
<comment type="function">
    <text evidence="7 9">Tubulin is the major constituent of microtubules, a cylinder consisting of laterally associated linear protofilaments composed of alpha- and beta-tubulin heterodimers. Microtubules grow by the addition of GTP-tubulin dimers to the microtubule end, where a stabilizing cap forms. Below the cap, tubulin dimers are in GDP-bound state, owing to GTPase activity of alpha-tubulin.</text>
</comment>
<dbReference type="PANTHER" id="PTHR11588">
    <property type="entry name" value="TUBULIN"/>
    <property type="match status" value="1"/>
</dbReference>
<dbReference type="PROSITE" id="PS00227">
    <property type="entry name" value="TUBULIN"/>
    <property type="match status" value="1"/>
</dbReference>
<dbReference type="SUPFAM" id="SSF52490">
    <property type="entry name" value="Tubulin nucleotide-binding domain-like"/>
    <property type="match status" value="1"/>
</dbReference>
<dbReference type="Gene3D" id="3.40.50.1440">
    <property type="entry name" value="Tubulin/FtsZ, GTPase domain"/>
    <property type="match status" value="1"/>
</dbReference>
<dbReference type="GO" id="GO:0000278">
    <property type="term" value="P:mitotic cell cycle"/>
    <property type="evidence" value="ECO:0000318"/>
    <property type="project" value="GO_Central"/>
</dbReference>
<dbReference type="GO" id="GO:0016787">
    <property type="term" value="F:hydrolase activity"/>
    <property type="evidence" value="ECO:0007669"/>
    <property type="project" value="UniProtKB-KW"/>
</dbReference>
<sequence length="200" mass="22334">MSTPPPQFYSPIHGHESFTTLEYTMYVETGVGKHLIFGKKDAANNFAKGHYNVGKEFVYLCLDRIRKLADNCTALQGFLVFNAIGGGTGSGLRLLLPEYLSVDYGKNSNIAFTIYSSPQESITVAEPYNSVLSTHSLLEHTDMVVMFTMKPLCFHHMPPVILAENTYHEQLSAPEITNAVLEHSSMMAKCDPMHQKYTAY</sequence>
<keyword evidence="2 9" id="KW-0493">Microtubule</keyword>
<dbReference type="PRINTS" id="PR01161">
    <property type="entry name" value="TUBULIN"/>
</dbReference>
<protein>
    <recommendedName>
        <fullName evidence="9">Tubulin alpha chain</fullName>
    </recommendedName>
</protein>
<dbReference type="GO" id="GO:0000226">
    <property type="term" value="P:microtubule cytoskeleton organization"/>
    <property type="evidence" value="ECO:0000318"/>
    <property type="project" value="GO_Central"/>
</dbReference>
<dbReference type="SUPFAM" id="SSF55307">
    <property type="entry name" value="Tubulin C-terminal domain-like"/>
    <property type="match status" value="1"/>
</dbReference>
<evidence type="ECO:0000256" key="2">
    <source>
        <dbReference type="ARBA" id="ARBA00022701"/>
    </source>
</evidence>
<evidence type="ECO:0000313" key="12">
    <source>
        <dbReference type="Proteomes" id="UP000222542"/>
    </source>
</evidence>
<dbReference type="GO" id="GO:0005737">
    <property type="term" value="C:cytoplasm"/>
    <property type="evidence" value="ECO:0000318"/>
    <property type="project" value="GO_Central"/>
</dbReference>
<comment type="subunit">
    <text evidence="9">Dimer of alpha and beta chains. A typical microtubule is a hollow water-filled tube with an outer diameter of 25 nm and an inner diameter of 15 nM. Alpha-beta heterodimers associate head-to-tail to form protofilaments running lengthwise along the microtubule wall with the beta-tubulin subunit facing the microtubule plus end conferring a structural polarity. Microtubules usually have 13 protofilaments but different protofilament numbers can be found in some organisms and specialized cells.</text>
</comment>
<keyword evidence="5" id="KW-0460">Magnesium</keyword>
<dbReference type="EMBL" id="AYRZ02000012">
    <property type="protein sequence ID" value="PHT64558.1"/>
    <property type="molecule type" value="Genomic_DNA"/>
</dbReference>
<reference evidence="11 12" key="2">
    <citation type="journal article" date="2017" name="Genome Biol.">
        <title>New reference genome sequences of hot pepper reveal the massive evolution of plant disease-resistance genes by retroduplication.</title>
        <authorList>
            <person name="Kim S."/>
            <person name="Park J."/>
            <person name="Yeom S.I."/>
            <person name="Kim Y.M."/>
            <person name="Seo E."/>
            <person name="Kim K.T."/>
            <person name="Kim M.S."/>
            <person name="Lee J.M."/>
            <person name="Cheong K."/>
            <person name="Shin H.S."/>
            <person name="Kim S.B."/>
            <person name="Han K."/>
            <person name="Lee J."/>
            <person name="Park M."/>
            <person name="Lee H.A."/>
            <person name="Lee H.Y."/>
            <person name="Lee Y."/>
            <person name="Oh S."/>
            <person name="Lee J.H."/>
            <person name="Choi E."/>
            <person name="Choi E."/>
            <person name="Lee S.E."/>
            <person name="Jeon J."/>
            <person name="Kim H."/>
            <person name="Choi G."/>
            <person name="Song H."/>
            <person name="Lee J."/>
            <person name="Lee S.C."/>
            <person name="Kwon J.K."/>
            <person name="Lee H.Y."/>
            <person name="Koo N."/>
            <person name="Hong Y."/>
            <person name="Kim R.W."/>
            <person name="Kang W.H."/>
            <person name="Huh J.H."/>
            <person name="Kang B.C."/>
            <person name="Yang T.J."/>
            <person name="Lee Y.H."/>
            <person name="Bennetzen J.L."/>
            <person name="Choi D."/>
        </authorList>
    </citation>
    <scope>NUCLEOTIDE SEQUENCE [LARGE SCALE GENOMIC DNA]</scope>
    <source>
        <strain evidence="12">cv. CM334</strain>
    </source>
</reference>
<gene>
    <name evidence="11" type="ORF">T459_28983</name>
</gene>
<evidence type="ECO:0000256" key="9">
    <source>
        <dbReference type="RuleBase" id="RU000352"/>
    </source>
</evidence>
<keyword evidence="3 9" id="KW-0547">Nucleotide-binding</keyword>
<dbReference type="InterPro" id="IPR002452">
    <property type="entry name" value="Alpha_tubulin"/>
</dbReference>
<dbReference type="PRINTS" id="PR01162">
    <property type="entry name" value="ALPHATUBULIN"/>
</dbReference>